<evidence type="ECO:0000313" key="1">
    <source>
        <dbReference type="EMBL" id="KAI3792703.1"/>
    </source>
</evidence>
<comment type="caution">
    <text evidence="1">The sequence shown here is derived from an EMBL/GenBank/DDBJ whole genome shotgun (WGS) entry which is preliminary data.</text>
</comment>
<reference evidence="1 2" key="2">
    <citation type="journal article" date="2022" name="Mol. Ecol. Resour.">
        <title>The genomes of chicory, endive, great burdock and yacon provide insights into Asteraceae paleo-polyploidization history and plant inulin production.</title>
        <authorList>
            <person name="Fan W."/>
            <person name="Wang S."/>
            <person name="Wang H."/>
            <person name="Wang A."/>
            <person name="Jiang F."/>
            <person name="Liu H."/>
            <person name="Zhao H."/>
            <person name="Xu D."/>
            <person name="Zhang Y."/>
        </authorList>
    </citation>
    <scope>NUCLEOTIDE SEQUENCE [LARGE SCALE GENOMIC DNA]</scope>
    <source>
        <strain evidence="2">cv. Punajuju</strain>
        <tissue evidence="1">Leaves</tissue>
    </source>
</reference>
<evidence type="ECO:0000313" key="2">
    <source>
        <dbReference type="Proteomes" id="UP001055811"/>
    </source>
</evidence>
<protein>
    <submittedName>
        <fullName evidence="1">Uncharacterized protein</fullName>
    </submittedName>
</protein>
<sequence>MPMILNRQPFKINNNPQSLSRSFGRFNRPLLIHRIPRSRLLCKVQEDDKNAFDALPHVRHLNELQKDDLFGKVVMVRFDSNILLGEKQNQQSKTFITALSTIKYLHESGAKVILISSWSIKTNSNLHSLDYISAYMSSILKLKVLPMKLSPVYELTTEDSQKPSIYLLENLSQFKDDIANNSRFSQELSSGVDIFVNDAFFQSHKTLASTVGVTSFCYASLAGFHFEKGLLQLKKAFGSKRKPFIAMVGGGNLVEKAAAINYLVSNSDGLIFVGNISFQIIHALGFSVPKKYLEVGALKEANKIIQFANSRNIPILFPKDFWCMNDQFKKPKLIPSHCIPEGWMPFSLGPNSLEEMTTLLSNSKKIVWIGPIKFGFSNQDSYTTSILANLLGKLSQENCDVTFIGNMASKALMEESMVFNSSFCNIIENASVVWEFLKGRKLPGLMALDRGYPYCIDWHTIYADPNRPLFVDIGSGNGMFLFGMARKRKDMNFLGLEMNGKLVKRCLETCHLSGLKNGYFIETNATSTFRSIVSSYPGKLVFASIQCPNPDFNKPENRWKMVQRSLIEAILELLSYNGKVFLQSDIEGVALRMKEEFLKYGNGKFLIDHQQEWLAENPFGVESDWEKHVLDNGVPMYRLMLSKS</sequence>
<keyword evidence="2" id="KW-1185">Reference proteome</keyword>
<name>A0ACB9HB78_CICIN</name>
<gene>
    <name evidence="1" type="ORF">L2E82_06591</name>
</gene>
<dbReference type="EMBL" id="CM042009">
    <property type="protein sequence ID" value="KAI3792703.1"/>
    <property type="molecule type" value="Genomic_DNA"/>
</dbReference>
<organism evidence="1 2">
    <name type="scientific">Cichorium intybus</name>
    <name type="common">Chicory</name>
    <dbReference type="NCBI Taxonomy" id="13427"/>
    <lineage>
        <taxon>Eukaryota</taxon>
        <taxon>Viridiplantae</taxon>
        <taxon>Streptophyta</taxon>
        <taxon>Embryophyta</taxon>
        <taxon>Tracheophyta</taxon>
        <taxon>Spermatophyta</taxon>
        <taxon>Magnoliopsida</taxon>
        <taxon>eudicotyledons</taxon>
        <taxon>Gunneridae</taxon>
        <taxon>Pentapetalae</taxon>
        <taxon>asterids</taxon>
        <taxon>campanulids</taxon>
        <taxon>Asterales</taxon>
        <taxon>Asteraceae</taxon>
        <taxon>Cichorioideae</taxon>
        <taxon>Cichorieae</taxon>
        <taxon>Cichoriinae</taxon>
        <taxon>Cichorium</taxon>
    </lineage>
</organism>
<reference evidence="2" key="1">
    <citation type="journal article" date="2022" name="Mol. Ecol. Resour.">
        <title>The genomes of chicory, endive, great burdock and yacon provide insights into Asteraceae palaeo-polyploidization history and plant inulin production.</title>
        <authorList>
            <person name="Fan W."/>
            <person name="Wang S."/>
            <person name="Wang H."/>
            <person name="Wang A."/>
            <person name="Jiang F."/>
            <person name="Liu H."/>
            <person name="Zhao H."/>
            <person name="Xu D."/>
            <person name="Zhang Y."/>
        </authorList>
    </citation>
    <scope>NUCLEOTIDE SEQUENCE [LARGE SCALE GENOMIC DNA]</scope>
    <source>
        <strain evidence="2">cv. Punajuju</strain>
    </source>
</reference>
<accession>A0ACB9HB78</accession>
<dbReference type="Proteomes" id="UP001055811">
    <property type="component" value="Linkage Group LG01"/>
</dbReference>
<proteinExistence type="predicted"/>